<organism evidence="2 3">
    <name type="scientific">Effrenium voratum</name>
    <dbReference type="NCBI Taxonomy" id="2562239"/>
    <lineage>
        <taxon>Eukaryota</taxon>
        <taxon>Sar</taxon>
        <taxon>Alveolata</taxon>
        <taxon>Dinophyceae</taxon>
        <taxon>Suessiales</taxon>
        <taxon>Symbiodiniaceae</taxon>
        <taxon>Effrenium</taxon>
    </lineage>
</organism>
<comment type="caution">
    <text evidence="2">The sequence shown here is derived from an EMBL/GenBank/DDBJ whole genome shotgun (WGS) entry which is preliminary data.</text>
</comment>
<name>A0AA36J551_9DINO</name>
<keyword evidence="3" id="KW-1185">Reference proteome</keyword>
<feature type="region of interest" description="Disordered" evidence="1">
    <location>
        <begin position="52"/>
        <end position="105"/>
    </location>
</feature>
<accession>A0AA36J551</accession>
<evidence type="ECO:0000256" key="1">
    <source>
        <dbReference type="SAM" id="MobiDB-lite"/>
    </source>
</evidence>
<protein>
    <submittedName>
        <fullName evidence="2">Uncharacterized protein</fullName>
    </submittedName>
</protein>
<dbReference type="AlphaFoldDB" id="A0AA36J551"/>
<evidence type="ECO:0000313" key="3">
    <source>
        <dbReference type="Proteomes" id="UP001178507"/>
    </source>
</evidence>
<sequence length="246" mass="27984">MLPPLLSKGQALENLRQEESDMLLMVAPWKRAISKNSIESKPKKKLARQCAMMFEPLLDPGESEPAPEAADAEGEGDSAESMSARSSEELKEVSDASDADAAPVNRWGKVKAATRIAANLRPEPMDTMQQWRRWCRKTDDQGFDSLKGPSWRGSETVARKSIRDLENELSLDRDRLRLMIQQGVHKSKNGLKLTVRHVQPDIDREALWRYRRETLEKVDTHGKRIQQALNDSARARKDLQGCEWRP</sequence>
<gene>
    <name evidence="2" type="ORF">EVOR1521_LOCUS23263</name>
</gene>
<feature type="compositionally biased region" description="Low complexity" evidence="1">
    <location>
        <begin position="59"/>
        <end position="69"/>
    </location>
</feature>
<evidence type="ECO:0000313" key="2">
    <source>
        <dbReference type="EMBL" id="CAJ1399790.1"/>
    </source>
</evidence>
<dbReference type="Proteomes" id="UP001178507">
    <property type="component" value="Unassembled WGS sequence"/>
</dbReference>
<proteinExistence type="predicted"/>
<dbReference type="EMBL" id="CAUJNA010003348">
    <property type="protein sequence ID" value="CAJ1399790.1"/>
    <property type="molecule type" value="Genomic_DNA"/>
</dbReference>
<reference evidence="2" key="1">
    <citation type="submission" date="2023-08" db="EMBL/GenBank/DDBJ databases">
        <authorList>
            <person name="Chen Y."/>
            <person name="Shah S."/>
            <person name="Dougan E. K."/>
            <person name="Thang M."/>
            <person name="Chan C."/>
        </authorList>
    </citation>
    <scope>NUCLEOTIDE SEQUENCE</scope>
</reference>